<evidence type="ECO:0000313" key="4">
    <source>
        <dbReference type="Proteomes" id="UP000290283"/>
    </source>
</evidence>
<name>A0A4Q1K1K1_9FLAO</name>
<keyword evidence="2" id="KW-0732">Signal</keyword>
<feature type="compositionally biased region" description="Gly residues" evidence="1">
    <location>
        <begin position="174"/>
        <end position="186"/>
    </location>
</feature>
<dbReference type="AlphaFoldDB" id="A0A4Q1K1K1"/>
<evidence type="ECO:0008006" key="5">
    <source>
        <dbReference type="Google" id="ProtNLM"/>
    </source>
</evidence>
<comment type="caution">
    <text evidence="3">The sequence shown here is derived from an EMBL/GenBank/DDBJ whole genome shotgun (WGS) entry which is preliminary data.</text>
</comment>
<gene>
    <name evidence="3" type="ORF">EQG63_09070</name>
</gene>
<keyword evidence="4" id="KW-1185">Reference proteome</keyword>
<feature type="region of interest" description="Disordered" evidence="1">
    <location>
        <begin position="148"/>
        <end position="186"/>
    </location>
</feature>
<organism evidence="3 4">
    <name type="scientific">Flavobacterium amnicola</name>
    <dbReference type="NCBI Taxonomy" id="2506422"/>
    <lineage>
        <taxon>Bacteria</taxon>
        <taxon>Pseudomonadati</taxon>
        <taxon>Bacteroidota</taxon>
        <taxon>Flavobacteriia</taxon>
        <taxon>Flavobacteriales</taxon>
        <taxon>Flavobacteriaceae</taxon>
        <taxon>Flavobacterium</taxon>
    </lineage>
</organism>
<dbReference type="OrthoDB" id="799522at2"/>
<protein>
    <recommendedName>
        <fullName evidence="5">DUF3300 domain-containing protein</fullName>
    </recommendedName>
</protein>
<proteinExistence type="predicted"/>
<feature type="signal peptide" evidence="2">
    <location>
        <begin position="1"/>
        <end position="21"/>
    </location>
</feature>
<evidence type="ECO:0000313" key="3">
    <source>
        <dbReference type="EMBL" id="RXR18408.1"/>
    </source>
</evidence>
<evidence type="ECO:0000256" key="2">
    <source>
        <dbReference type="SAM" id="SignalP"/>
    </source>
</evidence>
<sequence length="186" mass="22382">MKNLQIIIGAMLMSFTLQSNAQVSVSLNIGSRPDWCGHYYEDRVQYVYLPELECYYDNFAEVYIYYGPHGWLRSRYLPEYCHGYDINRAHRVVIDYRGNSPWAHFNHHRNYYWRDNYRNYRQEYYGPNYNRRGNYVAVSDRRDYRNYDNDRYEKRGNGNAHGHYKKDNDNDRGNSGGGNGRGHGRR</sequence>
<accession>A0A4Q1K1K1</accession>
<reference evidence="4" key="1">
    <citation type="submission" date="2019-01" db="EMBL/GenBank/DDBJ databases">
        <title>Cytophagaceae bacterium strain CAR-16.</title>
        <authorList>
            <person name="Chen W.-M."/>
        </authorList>
    </citation>
    <scope>NUCLEOTIDE SEQUENCE [LARGE SCALE GENOMIC DNA]</scope>
    <source>
        <strain evidence="4">LLJ-11</strain>
    </source>
</reference>
<dbReference type="Proteomes" id="UP000290283">
    <property type="component" value="Unassembled WGS sequence"/>
</dbReference>
<feature type="chain" id="PRO_5020461655" description="DUF3300 domain-containing protein" evidence="2">
    <location>
        <begin position="22"/>
        <end position="186"/>
    </location>
</feature>
<dbReference type="RefSeq" id="WP_129436054.1">
    <property type="nucleotide sequence ID" value="NZ_SBKO01000003.1"/>
</dbReference>
<evidence type="ECO:0000256" key="1">
    <source>
        <dbReference type="SAM" id="MobiDB-lite"/>
    </source>
</evidence>
<dbReference type="EMBL" id="SBKO01000003">
    <property type="protein sequence ID" value="RXR18408.1"/>
    <property type="molecule type" value="Genomic_DNA"/>
</dbReference>